<comment type="caution">
    <text evidence="2">The sequence shown here is derived from an EMBL/GenBank/DDBJ whole genome shotgun (WGS) entry which is preliminary data.</text>
</comment>
<dbReference type="Proteomes" id="UP001216189">
    <property type="component" value="Unassembled WGS sequence"/>
</dbReference>
<keyword evidence="1" id="KW-0812">Transmembrane</keyword>
<accession>A0ABT5V3I3</accession>
<feature type="transmembrane region" description="Helical" evidence="1">
    <location>
        <begin position="134"/>
        <end position="152"/>
    </location>
</feature>
<feature type="transmembrane region" description="Helical" evidence="1">
    <location>
        <begin position="50"/>
        <end position="74"/>
    </location>
</feature>
<organism evidence="2 3">
    <name type="scientific">Vibrio chanodichtyis</name>
    <dbReference type="NCBI Taxonomy" id="3027932"/>
    <lineage>
        <taxon>Bacteria</taxon>
        <taxon>Pseudomonadati</taxon>
        <taxon>Pseudomonadota</taxon>
        <taxon>Gammaproteobacteria</taxon>
        <taxon>Vibrionales</taxon>
        <taxon>Vibrionaceae</taxon>
        <taxon>Vibrio</taxon>
    </lineage>
</organism>
<keyword evidence="1" id="KW-1133">Transmembrane helix</keyword>
<evidence type="ECO:0000256" key="1">
    <source>
        <dbReference type="SAM" id="Phobius"/>
    </source>
</evidence>
<keyword evidence="1" id="KW-0472">Membrane</keyword>
<evidence type="ECO:0000313" key="2">
    <source>
        <dbReference type="EMBL" id="MDE1516018.1"/>
    </source>
</evidence>
<keyword evidence="3" id="KW-1185">Reference proteome</keyword>
<evidence type="ECO:0000313" key="3">
    <source>
        <dbReference type="Proteomes" id="UP001216189"/>
    </source>
</evidence>
<dbReference type="EMBL" id="JARBFT010000022">
    <property type="protein sequence ID" value="MDE1516018.1"/>
    <property type="molecule type" value="Genomic_DNA"/>
</dbReference>
<name>A0ABT5V3I3_9VIBR</name>
<proteinExistence type="predicted"/>
<dbReference type="RefSeq" id="WP_274723671.1">
    <property type="nucleotide sequence ID" value="NZ_JARBFT010000022.1"/>
</dbReference>
<protein>
    <submittedName>
        <fullName evidence="2">Uncharacterized protein</fullName>
    </submittedName>
</protein>
<feature type="transmembrane region" description="Helical" evidence="1">
    <location>
        <begin position="95"/>
        <end position="114"/>
    </location>
</feature>
<reference evidence="2 3" key="1">
    <citation type="submission" date="2023-02" db="EMBL/GenBank/DDBJ databases">
        <title>Vibrio intestini sp. nov., a close relative of Vibrio cholerae isolated from the intestine of Healthy Culter dabryi.</title>
        <authorList>
            <person name="Wu N."/>
        </authorList>
    </citation>
    <scope>NUCLEOTIDE SEQUENCE [LARGE SCALE GENOMIC DNA]</scope>
    <source>
        <strain evidence="2 3">DSL-7</strain>
    </source>
</reference>
<gene>
    <name evidence="2" type="ORF">PUN32_13515</name>
</gene>
<feature type="transmembrane region" description="Helical" evidence="1">
    <location>
        <begin position="12"/>
        <end position="30"/>
    </location>
</feature>
<sequence length="172" mass="19071">MSVFLISTMKKIMISTMFIYALAILFWFVFRQNPEIFELKKEVLVVLNETMNALLLLIVPFIFGFIAAATRVMISGLSFRDNIKIIAASGLMSSFSWLGIKSKVFIALLTPYIAKSAESGEAIISESSNEFYSMALVAVLVGAFASNLYIFINQKVESLTNSANKEPKAAEQ</sequence>